<dbReference type="AlphaFoldDB" id="A0A4Y2BUD3"/>
<accession>A0A4Y2BUD3</accession>
<evidence type="ECO:0000256" key="1">
    <source>
        <dbReference type="SAM" id="MobiDB-lite"/>
    </source>
</evidence>
<sequence length="114" mass="13029">MTVRAIRCLSLNDEKNRVVVKELICTTLQKDTSESKVTYLLSKSRYSRIQRQLSKALVHITSPHNRHSCRRSTPTYRNGVVEISNKFVEKRQDGSLNLGSGSEMTTSQVHLPKR</sequence>
<proteinExistence type="predicted"/>
<gene>
    <name evidence="2" type="ORF">AVEN_97891_1</name>
</gene>
<feature type="compositionally biased region" description="Polar residues" evidence="1">
    <location>
        <begin position="94"/>
        <end position="114"/>
    </location>
</feature>
<protein>
    <submittedName>
        <fullName evidence="2">Uncharacterized protein</fullName>
    </submittedName>
</protein>
<organism evidence="2 3">
    <name type="scientific">Araneus ventricosus</name>
    <name type="common">Orbweaver spider</name>
    <name type="synonym">Epeira ventricosa</name>
    <dbReference type="NCBI Taxonomy" id="182803"/>
    <lineage>
        <taxon>Eukaryota</taxon>
        <taxon>Metazoa</taxon>
        <taxon>Ecdysozoa</taxon>
        <taxon>Arthropoda</taxon>
        <taxon>Chelicerata</taxon>
        <taxon>Arachnida</taxon>
        <taxon>Araneae</taxon>
        <taxon>Araneomorphae</taxon>
        <taxon>Entelegynae</taxon>
        <taxon>Araneoidea</taxon>
        <taxon>Araneidae</taxon>
        <taxon>Araneus</taxon>
    </lineage>
</organism>
<dbReference type="EMBL" id="BGPR01084532">
    <property type="protein sequence ID" value="GBL95812.1"/>
    <property type="molecule type" value="Genomic_DNA"/>
</dbReference>
<keyword evidence="3" id="KW-1185">Reference proteome</keyword>
<comment type="caution">
    <text evidence="2">The sequence shown here is derived from an EMBL/GenBank/DDBJ whole genome shotgun (WGS) entry which is preliminary data.</text>
</comment>
<evidence type="ECO:0000313" key="2">
    <source>
        <dbReference type="EMBL" id="GBL95812.1"/>
    </source>
</evidence>
<feature type="region of interest" description="Disordered" evidence="1">
    <location>
        <begin position="92"/>
        <end position="114"/>
    </location>
</feature>
<name>A0A4Y2BUD3_ARAVE</name>
<dbReference type="Proteomes" id="UP000499080">
    <property type="component" value="Unassembled WGS sequence"/>
</dbReference>
<reference evidence="2 3" key="1">
    <citation type="journal article" date="2019" name="Sci. Rep.">
        <title>Orb-weaving spider Araneus ventricosus genome elucidates the spidroin gene catalogue.</title>
        <authorList>
            <person name="Kono N."/>
            <person name="Nakamura H."/>
            <person name="Ohtoshi R."/>
            <person name="Moran D.A.P."/>
            <person name="Shinohara A."/>
            <person name="Yoshida Y."/>
            <person name="Fujiwara M."/>
            <person name="Mori M."/>
            <person name="Tomita M."/>
            <person name="Arakawa K."/>
        </authorList>
    </citation>
    <scope>NUCLEOTIDE SEQUENCE [LARGE SCALE GENOMIC DNA]</scope>
</reference>
<evidence type="ECO:0000313" key="3">
    <source>
        <dbReference type="Proteomes" id="UP000499080"/>
    </source>
</evidence>